<protein>
    <submittedName>
        <fullName evidence="2">Alpha/beta hydrolase</fullName>
    </submittedName>
</protein>
<dbReference type="Pfam" id="PF12146">
    <property type="entry name" value="Hydrolase_4"/>
    <property type="match status" value="1"/>
</dbReference>
<evidence type="ECO:0000313" key="4">
    <source>
        <dbReference type="Proteomes" id="UP001368318"/>
    </source>
</evidence>
<dbReference type="InterPro" id="IPR022742">
    <property type="entry name" value="Hydrolase_4"/>
</dbReference>
<feature type="domain" description="Serine aminopeptidase S33" evidence="1">
    <location>
        <begin position="91"/>
        <end position="292"/>
    </location>
</feature>
<proteinExistence type="predicted"/>
<dbReference type="RefSeq" id="WP_338731123.1">
    <property type="nucleotide sequence ID" value="NZ_CP136924.1"/>
</dbReference>
<name>A0AAU6NYK1_9FLAO</name>
<dbReference type="PANTHER" id="PTHR43265:SF1">
    <property type="entry name" value="ESTERASE ESTD"/>
    <property type="match status" value="1"/>
</dbReference>
<evidence type="ECO:0000313" key="2">
    <source>
        <dbReference type="EMBL" id="WXA02676.1"/>
    </source>
</evidence>
<accession>A0AAU6NYK1</accession>
<dbReference type="GO" id="GO:0052689">
    <property type="term" value="F:carboxylic ester hydrolase activity"/>
    <property type="evidence" value="ECO:0007669"/>
    <property type="project" value="TreeGrafter"/>
</dbReference>
<gene>
    <name evidence="3" type="ORF">R3L15_08485</name>
    <name evidence="2" type="ORF">R3L16_13105</name>
</gene>
<dbReference type="Gene3D" id="3.40.50.1820">
    <property type="entry name" value="alpha/beta hydrolase"/>
    <property type="match status" value="1"/>
</dbReference>
<keyword evidence="4" id="KW-1185">Reference proteome</keyword>
<organism evidence="2 4">
    <name type="scientific">Mangrovimonas cancribranchiae</name>
    <dbReference type="NCBI Taxonomy" id="3080055"/>
    <lineage>
        <taxon>Bacteria</taxon>
        <taxon>Pseudomonadati</taxon>
        <taxon>Bacteroidota</taxon>
        <taxon>Flavobacteriia</taxon>
        <taxon>Flavobacteriales</taxon>
        <taxon>Flavobacteriaceae</taxon>
        <taxon>Mangrovimonas</taxon>
    </lineage>
</organism>
<dbReference type="EMBL" id="CP136924">
    <property type="protein sequence ID" value="WXA02676.1"/>
    <property type="molecule type" value="Genomic_DNA"/>
</dbReference>
<reference evidence="2 4" key="1">
    <citation type="submission" date="2023-10" db="EMBL/GenBank/DDBJ databases">
        <title>Culture-based analysis of two novel bacteria associated with mangrove crab gills.</title>
        <authorList>
            <person name="Yang X."/>
            <person name="Garuglieri E."/>
            <person name="Van Goethem M.W."/>
            <person name="Fusi M."/>
            <person name="Marasco R."/>
            <person name="Daffonchio D.G."/>
        </authorList>
    </citation>
    <scope>NUCLEOTIDE SEQUENCE [LARGE SCALE GENOMIC DNA]</scope>
    <source>
        <strain evidence="3">UG2-1</strain>
        <strain evidence="2">UG2-2</strain>
        <strain evidence="4">UG2_2</strain>
    </source>
</reference>
<keyword evidence="2" id="KW-0378">Hydrolase</keyword>
<dbReference type="Proteomes" id="UP001368318">
    <property type="component" value="Chromosome"/>
</dbReference>
<dbReference type="InterPro" id="IPR029058">
    <property type="entry name" value="AB_hydrolase_fold"/>
</dbReference>
<dbReference type="AlphaFoldDB" id="A0AAU6NYK1"/>
<dbReference type="InterPro" id="IPR053145">
    <property type="entry name" value="AB_hydrolase_Est10"/>
</dbReference>
<dbReference type="EMBL" id="CP136925">
    <property type="protein sequence ID" value="WXA12163.1"/>
    <property type="molecule type" value="Genomic_DNA"/>
</dbReference>
<evidence type="ECO:0000313" key="3">
    <source>
        <dbReference type="EMBL" id="WXA12163.1"/>
    </source>
</evidence>
<dbReference type="PANTHER" id="PTHR43265">
    <property type="entry name" value="ESTERASE ESTD"/>
    <property type="match status" value="1"/>
</dbReference>
<sequence length="326" mass="36190">MLRIIISLDKENKKTTMKNLARIILITFIVFPLVTKAQDTTFQIKEIAITKLIDGTLLTPNNKTSNLVIIIAGSGPTDRNGNQNFMKNNSLKKLAKGITKNGIATFRYDKRSVKLIKQGKINNSNILFDDFVTDAQAVVDYFANTETYKNIYIAGHSQGSLIGLLASNKHVAGFISLAGAGKSIDNVLLEQIEKSAPAFKEPSEKVLTSLKEGKITSDYPPVLASLFNEDLQPFMINWIQYNPEDIIAKLEIPCLIINGTKDLQVSVEEAKLLHQAAKNSTLKIIDNMNHIFFTIEGDTLENSKSYNESSRTINPEVINAIVNFIK</sequence>
<dbReference type="SUPFAM" id="SSF53474">
    <property type="entry name" value="alpha/beta-Hydrolases"/>
    <property type="match status" value="1"/>
</dbReference>
<evidence type="ECO:0000259" key="1">
    <source>
        <dbReference type="Pfam" id="PF12146"/>
    </source>
</evidence>
<dbReference type="KEGG" id="mcaa:R3L15_08485"/>